<dbReference type="InterPro" id="IPR003959">
    <property type="entry name" value="ATPase_AAA_core"/>
</dbReference>
<reference evidence="4" key="1">
    <citation type="submission" date="2020-10" db="EMBL/GenBank/DDBJ databases">
        <authorList>
            <person name="Gilroy R."/>
        </authorList>
    </citation>
    <scope>NUCLEOTIDE SEQUENCE</scope>
    <source>
        <strain evidence="4">ChiGjej2B2-16831</strain>
    </source>
</reference>
<dbReference type="InterPro" id="IPR027417">
    <property type="entry name" value="P-loop_NTPase"/>
</dbReference>
<name>A0A9D1SSQ0_9FIRM</name>
<dbReference type="Gene3D" id="1.10.8.60">
    <property type="match status" value="1"/>
</dbReference>
<evidence type="ECO:0000256" key="2">
    <source>
        <dbReference type="ARBA" id="ARBA00022840"/>
    </source>
</evidence>
<dbReference type="AlphaFoldDB" id="A0A9D1SSQ0"/>
<keyword evidence="1" id="KW-0547">Nucleotide-binding</keyword>
<evidence type="ECO:0000259" key="3">
    <source>
        <dbReference type="SMART" id="SM01086"/>
    </source>
</evidence>
<reference evidence="4" key="2">
    <citation type="journal article" date="2021" name="PeerJ">
        <title>Extensive microbial diversity within the chicken gut microbiome revealed by metagenomics and culture.</title>
        <authorList>
            <person name="Gilroy R."/>
            <person name="Ravi A."/>
            <person name="Getino M."/>
            <person name="Pursley I."/>
            <person name="Horton D.L."/>
            <person name="Alikhan N.F."/>
            <person name="Baker D."/>
            <person name="Gharbi K."/>
            <person name="Hall N."/>
            <person name="Watson M."/>
            <person name="Adriaenssens E.M."/>
            <person name="Foster-Nyarko E."/>
            <person name="Jarju S."/>
            <person name="Secka A."/>
            <person name="Antonio M."/>
            <person name="Oren A."/>
            <person name="Chaudhuri R.R."/>
            <person name="La Ragione R."/>
            <person name="Hildebrand F."/>
            <person name="Pallen M.J."/>
        </authorList>
    </citation>
    <scope>NUCLEOTIDE SEQUENCE</scope>
    <source>
        <strain evidence="4">ChiGjej2B2-16831</strain>
    </source>
</reference>
<feature type="non-terminal residue" evidence="4">
    <location>
        <position position="1"/>
    </location>
</feature>
<evidence type="ECO:0000313" key="4">
    <source>
        <dbReference type="EMBL" id="HIU93955.1"/>
    </source>
</evidence>
<dbReference type="GO" id="GO:0009376">
    <property type="term" value="C:HslUV protease complex"/>
    <property type="evidence" value="ECO:0007669"/>
    <property type="project" value="TreeGrafter"/>
</dbReference>
<dbReference type="EMBL" id="DVNZ01000071">
    <property type="protein sequence ID" value="HIU93955.1"/>
    <property type="molecule type" value="Genomic_DNA"/>
</dbReference>
<dbReference type="SUPFAM" id="SSF52540">
    <property type="entry name" value="P-loop containing nucleoside triphosphate hydrolases"/>
    <property type="match status" value="1"/>
</dbReference>
<dbReference type="Proteomes" id="UP000824128">
    <property type="component" value="Unassembled WGS sequence"/>
</dbReference>
<keyword evidence="2" id="KW-0067">ATP-binding</keyword>
<sequence length="272" mass="30235">QVLVEIEVEERPPASDAMFALGFDTNLGDMLGGILPKKMKRRKLPVSEARRVLVQQESEKRIDMDDVTRDALQRAEQDGIIFIDEIDKIAGGRSMGGPDVSREGVQRDILPIVEGSTVATKYGPVKTDFILFIAAGAFHTAKVTDLIPELQGRFPIRVKLDGLTQADFKAILTQPENAVTKQYAALLSADSVKLSFTDEALDEIARYAFLANENTENIGARRLHTVLENLLDDISFNASGNHPVIDMVVDAAYVNERLRHEFTDEDIHKYIL</sequence>
<evidence type="ECO:0000256" key="1">
    <source>
        <dbReference type="ARBA" id="ARBA00022741"/>
    </source>
</evidence>
<dbReference type="Gene3D" id="3.40.50.300">
    <property type="entry name" value="P-loop containing nucleotide triphosphate hydrolases"/>
    <property type="match status" value="1"/>
</dbReference>
<proteinExistence type="predicted"/>
<dbReference type="GO" id="GO:0005524">
    <property type="term" value="F:ATP binding"/>
    <property type="evidence" value="ECO:0007669"/>
    <property type="project" value="UniProtKB-KW"/>
</dbReference>
<gene>
    <name evidence="4" type="ORF">IAD24_02230</name>
</gene>
<dbReference type="PANTHER" id="PTHR48102:SF3">
    <property type="entry name" value="ATP-DEPENDENT PROTEASE ATPASE SUBUNIT HSLU"/>
    <property type="match status" value="1"/>
</dbReference>
<organism evidence="4 5">
    <name type="scientific">Candidatus Aphodomorpha intestinavium</name>
    <dbReference type="NCBI Taxonomy" id="2840672"/>
    <lineage>
        <taxon>Bacteria</taxon>
        <taxon>Bacillati</taxon>
        <taxon>Bacillota</taxon>
        <taxon>Clostridia</taxon>
        <taxon>Eubacteriales</taxon>
        <taxon>Candidatus Aphodomorpha</taxon>
    </lineage>
</organism>
<dbReference type="PANTHER" id="PTHR48102">
    <property type="entry name" value="ATP-DEPENDENT CLP PROTEASE ATP-BINDING SUBUNIT CLPX-LIKE, MITOCHONDRIAL-RELATED"/>
    <property type="match status" value="1"/>
</dbReference>
<dbReference type="InterPro" id="IPR050052">
    <property type="entry name" value="ATP-dep_Clp_protease_ClpX"/>
</dbReference>
<feature type="domain" description="Clp ATPase C-terminal" evidence="3">
    <location>
        <begin position="163"/>
        <end position="258"/>
    </location>
</feature>
<dbReference type="InterPro" id="IPR019489">
    <property type="entry name" value="Clp_ATPase_C"/>
</dbReference>
<accession>A0A9D1SSQ0</accession>
<dbReference type="GO" id="GO:0016887">
    <property type="term" value="F:ATP hydrolysis activity"/>
    <property type="evidence" value="ECO:0007669"/>
    <property type="project" value="InterPro"/>
</dbReference>
<dbReference type="GO" id="GO:0051603">
    <property type="term" value="P:proteolysis involved in protein catabolic process"/>
    <property type="evidence" value="ECO:0007669"/>
    <property type="project" value="TreeGrafter"/>
</dbReference>
<dbReference type="Pfam" id="PF07724">
    <property type="entry name" value="AAA_2"/>
    <property type="match status" value="1"/>
</dbReference>
<dbReference type="SMART" id="SM01086">
    <property type="entry name" value="ClpB_D2-small"/>
    <property type="match status" value="1"/>
</dbReference>
<protein>
    <submittedName>
        <fullName evidence="4">AAA family ATPase</fullName>
    </submittedName>
</protein>
<comment type="caution">
    <text evidence="4">The sequence shown here is derived from an EMBL/GenBank/DDBJ whole genome shotgun (WGS) entry which is preliminary data.</text>
</comment>
<evidence type="ECO:0000313" key="5">
    <source>
        <dbReference type="Proteomes" id="UP000824128"/>
    </source>
</evidence>